<dbReference type="GO" id="GO:0005829">
    <property type="term" value="C:cytosol"/>
    <property type="evidence" value="ECO:0007669"/>
    <property type="project" value="TreeGrafter"/>
</dbReference>
<dbReference type="PANTHER" id="PTHR10094">
    <property type="entry name" value="STEROL CARRIER PROTEIN 2 SCP-2 FAMILY PROTEIN"/>
    <property type="match status" value="1"/>
</dbReference>
<gene>
    <name evidence="2" type="ORF">A3770_05p35630</name>
</gene>
<dbReference type="STRING" id="1764295.A0A5B8MN56"/>
<dbReference type="SUPFAM" id="SSF55718">
    <property type="entry name" value="SCP-like"/>
    <property type="match status" value="1"/>
</dbReference>
<dbReference type="Proteomes" id="UP000316726">
    <property type="component" value="Chromosome 5"/>
</dbReference>
<dbReference type="AlphaFoldDB" id="A0A5B8MN56"/>
<dbReference type="PANTHER" id="PTHR10094:SF25">
    <property type="entry name" value="SCP2 STEROL-BINDING DOMAIN-CONTAINING PROTEIN 1"/>
    <property type="match status" value="1"/>
</dbReference>
<dbReference type="InterPro" id="IPR036527">
    <property type="entry name" value="SCP2_sterol-bd_dom_sf"/>
</dbReference>
<name>A0A5B8MN56_9CHLO</name>
<evidence type="ECO:0000313" key="3">
    <source>
        <dbReference type="Proteomes" id="UP000316726"/>
    </source>
</evidence>
<organism evidence="2 3">
    <name type="scientific">Chloropicon primus</name>
    <dbReference type="NCBI Taxonomy" id="1764295"/>
    <lineage>
        <taxon>Eukaryota</taxon>
        <taxon>Viridiplantae</taxon>
        <taxon>Chlorophyta</taxon>
        <taxon>Chloropicophyceae</taxon>
        <taxon>Chloropicales</taxon>
        <taxon>Chloropicaceae</taxon>
        <taxon>Chloropicon</taxon>
    </lineage>
</organism>
<feature type="domain" description="SCP2" evidence="1">
    <location>
        <begin position="14"/>
        <end position="107"/>
    </location>
</feature>
<proteinExistence type="predicted"/>
<dbReference type="Pfam" id="PF02036">
    <property type="entry name" value="SCP2"/>
    <property type="match status" value="1"/>
</dbReference>
<keyword evidence="3" id="KW-1185">Reference proteome</keyword>
<dbReference type="Gene3D" id="3.30.1050.10">
    <property type="entry name" value="SCP2 sterol-binding domain"/>
    <property type="match status" value="1"/>
</dbReference>
<protein>
    <recommendedName>
        <fullName evidence="1">SCP2 domain-containing protein</fullName>
    </recommendedName>
</protein>
<evidence type="ECO:0000313" key="2">
    <source>
        <dbReference type="EMBL" id="QDZ21045.1"/>
    </source>
</evidence>
<dbReference type="InterPro" id="IPR003033">
    <property type="entry name" value="SCP2_sterol-bd_dom"/>
</dbReference>
<sequence>MAASTELLKGLEKALESQGEKLVKMFKGVALFKIDGKTFLLDLKNGKGKIHFDRTDDPKPDVTLTMSDDVFVKLASGKLQPQMAFIQGKLKISGNIALSMKLTPVLKAAQPKASL</sequence>
<reference evidence="2 3" key="1">
    <citation type="submission" date="2018-07" db="EMBL/GenBank/DDBJ databases">
        <title>The complete nuclear genome of the prasinophyte Chloropicon primus (CCMP1205).</title>
        <authorList>
            <person name="Pombert J.-F."/>
            <person name="Otis C."/>
            <person name="Turmel M."/>
            <person name="Lemieux C."/>
        </authorList>
    </citation>
    <scope>NUCLEOTIDE SEQUENCE [LARGE SCALE GENOMIC DNA]</scope>
    <source>
        <strain evidence="2 3">CCMP1205</strain>
    </source>
</reference>
<dbReference type="EMBL" id="CP031038">
    <property type="protein sequence ID" value="QDZ21045.1"/>
    <property type="molecule type" value="Genomic_DNA"/>
</dbReference>
<accession>A0A5B8MN56</accession>
<evidence type="ECO:0000259" key="1">
    <source>
        <dbReference type="Pfam" id="PF02036"/>
    </source>
</evidence>
<dbReference type="OrthoDB" id="3592703at2759"/>